<dbReference type="PANTHER" id="PTHR30595:SF6">
    <property type="entry name" value="SCHLAFEN ALBA-2 DOMAIN-CONTAINING PROTEIN"/>
    <property type="match status" value="1"/>
</dbReference>
<dbReference type="AlphaFoldDB" id="A0A810Q7L3"/>
<sequence length="489" mass="55010">MVEKELRDLIESIRIRGCEGQTIEVKAARQGCPERLYDTISAFSNQNSGGIFVFGLEEKNGFAKVGVYDAQDLERKVMEYCDQMTPIVRPQFTEVDEDGLTFVSAEIPPVDIAERPCFKTAKGRLHGSYIRIGDGDKPMTEYEVYSYEAFRKKYQDDIRPAERVSFQSLDMSKVKTYLERKTCARPNLAGMSEAQQYELTGITRDGKITMAALLLFGLYPQAFYPQLSIIATCVPAEQMGVLDAEGNRFSDTKRIEGTLPDMLEGALTFVRANMRTATRIDKETGERIDIPQYPMDAAREAILNALVHRDYSLHTEGMPIQLVMYSNRIEITNPGGLYGRLTLDQLGNAQPDTRNPVLVTVMETLGETENRYSGIPTIRFAMKNRNLPEPVFADRRSEFVVTLYNGEHGAAGSVGDEDVKQANVQDEKGLLKFCRTPRSRSEIIAYLNIASGQYALRRYLDPLVACGAIRMTLPDKPRSSKQRYVAVEE</sequence>
<dbReference type="Pfam" id="PF21247">
    <property type="entry name" value="Fic-like_C"/>
    <property type="match status" value="1"/>
</dbReference>
<reference evidence="3" key="1">
    <citation type="submission" date="2020-09" db="EMBL/GenBank/DDBJ databases">
        <title>New species isolated from human feces.</title>
        <authorList>
            <person name="Kitahara M."/>
            <person name="Shigeno Y."/>
            <person name="Shime M."/>
            <person name="Matsumoto Y."/>
            <person name="Nakamura S."/>
            <person name="Motooka D."/>
            <person name="Fukuoka S."/>
            <person name="Nishikawa H."/>
            <person name="Benno Y."/>
        </authorList>
    </citation>
    <scope>NUCLEOTIDE SEQUENCE</scope>
    <source>
        <strain evidence="3">MM50</strain>
    </source>
</reference>
<dbReference type="PANTHER" id="PTHR30595">
    <property type="entry name" value="GLPR-RELATED TRANSCRIPTIONAL REPRESSOR"/>
    <property type="match status" value="1"/>
</dbReference>
<evidence type="ECO:0000259" key="1">
    <source>
        <dbReference type="Pfam" id="PF04326"/>
    </source>
</evidence>
<evidence type="ECO:0000259" key="2">
    <source>
        <dbReference type="Pfam" id="PF21247"/>
    </source>
</evidence>
<name>A0A810Q7L3_9FIRM</name>
<dbReference type="KEGG" id="vcop:MM50RIKEN_23880"/>
<dbReference type="RefSeq" id="WP_213541178.1">
    <property type="nucleotide sequence ID" value="NZ_AP023418.1"/>
</dbReference>
<protein>
    <recommendedName>
        <fullName evidence="5">AAA family ATPase</fullName>
    </recommendedName>
</protein>
<keyword evidence="4" id="KW-1185">Reference proteome</keyword>
<dbReference type="EMBL" id="AP023418">
    <property type="protein sequence ID" value="BCK82625.1"/>
    <property type="molecule type" value="Genomic_DNA"/>
</dbReference>
<evidence type="ECO:0008006" key="5">
    <source>
        <dbReference type="Google" id="ProtNLM"/>
    </source>
</evidence>
<accession>A0A810Q7L3</accession>
<evidence type="ECO:0000313" key="3">
    <source>
        <dbReference type="EMBL" id="BCK82625.1"/>
    </source>
</evidence>
<gene>
    <name evidence="3" type="ORF">MM50RIKEN_23880</name>
</gene>
<organism evidence="3 4">
    <name type="scientific">Vescimonas coprocola</name>
    <dbReference type="NCBI Taxonomy" id="2714355"/>
    <lineage>
        <taxon>Bacteria</taxon>
        <taxon>Bacillati</taxon>
        <taxon>Bacillota</taxon>
        <taxon>Clostridia</taxon>
        <taxon>Eubacteriales</taxon>
        <taxon>Oscillospiraceae</taxon>
        <taxon>Vescimonas</taxon>
    </lineage>
</organism>
<dbReference type="InterPro" id="IPR038461">
    <property type="entry name" value="Schlafen_AlbA_2_dom_sf"/>
</dbReference>
<dbReference type="InterPro" id="IPR049514">
    <property type="entry name" value="Fic-like_C"/>
</dbReference>
<dbReference type="Gene3D" id="3.30.950.30">
    <property type="entry name" value="Schlafen, AAA domain"/>
    <property type="match status" value="1"/>
</dbReference>
<dbReference type="InterPro" id="IPR038475">
    <property type="entry name" value="RecG_C_sf"/>
</dbReference>
<dbReference type="Gene3D" id="3.30.565.60">
    <property type="match status" value="1"/>
</dbReference>
<dbReference type="Proteomes" id="UP000681035">
    <property type="component" value="Chromosome"/>
</dbReference>
<dbReference type="Pfam" id="PF04326">
    <property type="entry name" value="SLFN_AlbA_2"/>
    <property type="match status" value="1"/>
</dbReference>
<dbReference type="Pfam" id="PF13749">
    <property type="entry name" value="HATPase_c_4"/>
    <property type="match status" value="1"/>
</dbReference>
<feature type="domain" description="Schlafen AlbA-2" evidence="1">
    <location>
        <begin position="19"/>
        <end position="140"/>
    </location>
</feature>
<dbReference type="InterPro" id="IPR007421">
    <property type="entry name" value="Schlafen_AlbA_2_dom"/>
</dbReference>
<feature type="domain" description="Filamentation induced by cAMP protein Fic-like C-terminal" evidence="2">
    <location>
        <begin position="430"/>
        <end position="484"/>
    </location>
</feature>
<evidence type="ECO:0000313" key="4">
    <source>
        <dbReference type="Proteomes" id="UP000681035"/>
    </source>
</evidence>
<proteinExistence type="predicted"/>